<feature type="domain" description="Pyridoxamine 5'-phosphate oxidase N-terminal" evidence="3">
    <location>
        <begin position="12"/>
        <end position="110"/>
    </location>
</feature>
<keyword evidence="5" id="KW-1185">Reference proteome</keyword>
<feature type="transmembrane region" description="Helical" evidence="2">
    <location>
        <begin position="28"/>
        <end position="49"/>
    </location>
</feature>
<reference evidence="4 5" key="1">
    <citation type="submission" date="2020-08" db="EMBL/GenBank/DDBJ databases">
        <title>Genome sequence of Sphingomonas sediminicola KACC 15039T.</title>
        <authorList>
            <person name="Hyun D.-W."/>
            <person name="Bae J.-W."/>
        </authorList>
    </citation>
    <scope>NUCLEOTIDE SEQUENCE [LARGE SCALE GENOMIC DNA]</scope>
    <source>
        <strain evidence="4 5">KACC 15039</strain>
    </source>
</reference>
<name>A0ABX6T8D3_9SPHN</name>
<evidence type="ECO:0000256" key="2">
    <source>
        <dbReference type="SAM" id="Phobius"/>
    </source>
</evidence>
<proteinExistence type="predicted"/>
<dbReference type="RefSeq" id="WP_187709054.1">
    <property type="nucleotide sequence ID" value="NZ_CP060782.1"/>
</dbReference>
<dbReference type="InterPro" id="IPR011576">
    <property type="entry name" value="Pyridox_Oxase_N"/>
</dbReference>
<dbReference type="PANTHER" id="PTHR35176">
    <property type="entry name" value="HEME OXYGENASE HI_0854-RELATED"/>
    <property type="match status" value="1"/>
</dbReference>
<dbReference type="PANTHER" id="PTHR35176:SF6">
    <property type="entry name" value="HEME OXYGENASE HI_0854-RELATED"/>
    <property type="match status" value="1"/>
</dbReference>
<keyword evidence="2" id="KW-0812">Transmembrane</keyword>
<accession>A0ABX6T8D3</accession>
<dbReference type="InterPro" id="IPR052019">
    <property type="entry name" value="F420H2_bilvrd_red/Heme_oxyg"/>
</dbReference>
<organism evidence="4 5">
    <name type="scientific">Sphingomonas sediminicola</name>
    <dbReference type="NCBI Taxonomy" id="386874"/>
    <lineage>
        <taxon>Bacteria</taxon>
        <taxon>Pseudomonadati</taxon>
        <taxon>Pseudomonadota</taxon>
        <taxon>Alphaproteobacteria</taxon>
        <taxon>Sphingomonadales</taxon>
        <taxon>Sphingomonadaceae</taxon>
        <taxon>Sphingomonas</taxon>
    </lineage>
</organism>
<dbReference type="Gene3D" id="2.30.110.10">
    <property type="entry name" value="Electron Transport, Fmn-binding Protein, Chain A"/>
    <property type="match status" value="1"/>
</dbReference>
<evidence type="ECO:0000256" key="1">
    <source>
        <dbReference type="ARBA" id="ARBA00023002"/>
    </source>
</evidence>
<sequence>MSAAQEGKAIRILDGQRLMAVSTVRPDGWPQTTIVGYANIGLVIYFLIFRASQKFENISKDNRVSIAVAPEPRNLGELQAVYAGATASEVVDRAERDQAWRLLVERHPNLTDYELPSTSVTALMRANCKYVSVLDYATSWGAAEKFTVEEETAGSS</sequence>
<dbReference type="SUPFAM" id="SSF50475">
    <property type="entry name" value="FMN-binding split barrel"/>
    <property type="match status" value="1"/>
</dbReference>
<dbReference type="Proteomes" id="UP000516105">
    <property type="component" value="Chromosome"/>
</dbReference>
<keyword evidence="2" id="KW-0472">Membrane</keyword>
<protein>
    <submittedName>
        <fullName evidence="4">Pyridoxamine 5'-phosphate oxidase family protein</fullName>
    </submittedName>
</protein>
<evidence type="ECO:0000313" key="4">
    <source>
        <dbReference type="EMBL" id="QNP46101.1"/>
    </source>
</evidence>
<keyword evidence="2" id="KW-1133">Transmembrane helix</keyword>
<gene>
    <name evidence="4" type="ORF">H9L14_02195</name>
</gene>
<keyword evidence="1" id="KW-0560">Oxidoreductase</keyword>
<dbReference type="InterPro" id="IPR012349">
    <property type="entry name" value="Split_barrel_FMN-bd"/>
</dbReference>
<dbReference type="Pfam" id="PF01243">
    <property type="entry name" value="PNPOx_N"/>
    <property type="match status" value="1"/>
</dbReference>
<evidence type="ECO:0000313" key="5">
    <source>
        <dbReference type="Proteomes" id="UP000516105"/>
    </source>
</evidence>
<dbReference type="EMBL" id="CP060782">
    <property type="protein sequence ID" value="QNP46101.1"/>
    <property type="molecule type" value="Genomic_DNA"/>
</dbReference>
<evidence type="ECO:0000259" key="3">
    <source>
        <dbReference type="Pfam" id="PF01243"/>
    </source>
</evidence>